<evidence type="ECO:0000259" key="6">
    <source>
        <dbReference type="Pfam" id="PF04932"/>
    </source>
</evidence>
<dbReference type="InterPro" id="IPR051533">
    <property type="entry name" value="WaaL-like"/>
</dbReference>
<dbReference type="OrthoDB" id="5123754at2"/>
<keyword evidence="4 5" id="KW-0472">Membrane</keyword>
<keyword evidence="8" id="KW-1185">Reference proteome</keyword>
<name>A0A4R9A2A5_9MICO</name>
<evidence type="ECO:0000313" key="7">
    <source>
        <dbReference type="EMBL" id="TFD50829.1"/>
    </source>
</evidence>
<feature type="transmembrane region" description="Helical" evidence="5">
    <location>
        <begin position="65"/>
        <end position="86"/>
    </location>
</feature>
<feature type="transmembrane region" description="Helical" evidence="5">
    <location>
        <begin position="12"/>
        <end position="32"/>
    </location>
</feature>
<comment type="caution">
    <text evidence="7">The sequence shown here is derived from an EMBL/GenBank/DDBJ whole genome shotgun (WGS) entry which is preliminary data.</text>
</comment>
<feature type="transmembrane region" description="Helical" evidence="5">
    <location>
        <begin position="98"/>
        <end position="117"/>
    </location>
</feature>
<feature type="domain" description="O-antigen ligase-related" evidence="6">
    <location>
        <begin position="201"/>
        <end position="345"/>
    </location>
</feature>
<gene>
    <name evidence="7" type="ORF">E3T55_08415</name>
</gene>
<protein>
    <submittedName>
        <fullName evidence="7">Exopolysaccharide production protein</fullName>
    </submittedName>
</protein>
<feature type="transmembrane region" description="Helical" evidence="5">
    <location>
        <begin position="129"/>
        <end position="155"/>
    </location>
</feature>
<keyword evidence="2 5" id="KW-0812">Transmembrane</keyword>
<dbReference type="Proteomes" id="UP000297447">
    <property type="component" value="Unassembled WGS sequence"/>
</dbReference>
<keyword evidence="3 5" id="KW-1133">Transmembrane helix</keyword>
<proteinExistence type="predicted"/>
<dbReference type="Pfam" id="PF04932">
    <property type="entry name" value="Wzy_C"/>
    <property type="match status" value="1"/>
</dbReference>
<feature type="transmembrane region" description="Helical" evidence="5">
    <location>
        <begin position="332"/>
        <end position="353"/>
    </location>
</feature>
<dbReference type="PANTHER" id="PTHR37422:SF13">
    <property type="entry name" value="LIPOPOLYSACCHARIDE BIOSYNTHESIS PROTEIN PA4999-RELATED"/>
    <property type="match status" value="1"/>
</dbReference>
<organism evidence="7 8">
    <name type="scientific">Cryobacterium frigoriphilum</name>
    <dbReference type="NCBI Taxonomy" id="1259150"/>
    <lineage>
        <taxon>Bacteria</taxon>
        <taxon>Bacillati</taxon>
        <taxon>Actinomycetota</taxon>
        <taxon>Actinomycetes</taxon>
        <taxon>Micrococcales</taxon>
        <taxon>Microbacteriaceae</taxon>
        <taxon>Cryobacterium</taxon>
    </lineage>
</organism>
<feature type="transmembrane region" description="Helical" evidence="5">
    <location>
        <begin position="38"/>
        <end position="58"/>
    </location>
</feature>
<dbReference type="PANTHER" id="PTHR37422">
    <property type="entry name" value="TEICHURONIC ACID BIOSYNTHESIS PROTEIN TUAE"/>
    <property type="match status" value="1"/>
</dbReference>
<accession>A0A4R9A2A5</accession>
<evidence type="ECO:0000256" key="4">
    <source>
        <dbReference type="ARBA" id="ARBA00023136"/>
    </source>
</evidence>
<dbReference type="InterPro" id="IPR007016">
    <property type="entry name" value="O-antigen_ligase-rel_domated"/>
</dbReference>
<reference evidence="7 8" key="1">
    <citation type="submission" date="2019-03" db="EMBL/GenBank/DDBJ databases">
        <title>Genomics of glacier-inhabiting Cryobacterium strains.</title>
        <authorList>
            <person name="Liu Q."/>
            <person name="Xin Y.-H."/>
        </authorList>
    </citation>
    <scope>NUCLEOTIDE SEQUENCE [LARGE SCALE GENOMIC DNA]</scope>
    <source>
        <strain evidence="7 8">Hh14</strain>
    </source>
</reference>
<feature type="transmembrane region" description="Helical" evidence="5">
    <location>
        <begin position="193"/>
        <end position="212"/>
    </location>
</feature>
<evidence type="ECO:0000256" key="1">
    <source>
        <dbReference type="ARBA" id="ARBA00004141"/>
    </source>
</evidence>
<sequence>MTEALTRFFGAPRFTASLTLAIIGATFSTHLLRSTMGWPGLIGILVGLVLLAALSLWARRDTLEWHGVLPISILVFTGWCLLSLVWSEYTLATLRGTGYQVAFGFLAIYVALVRDSIQIVRALGDVLRVLLGASIALEVLSLLLDLPIVFLGIAGNIAFLGPIQGVFGTRNALGLIALIAVITFVVEWKSRSVPRSLGIGSVWLAGICLILTRSPVIFIVALCIAVAAVALYALRCAPVGGRWMLQLGLGAATLVTVLTLWATREQVFGLLNAGAELNVRLSLWDEMIRLMPLHPLEGWGFTGIWPSSTPYGWLEFTTGRDYSSGLNAYLDVYFQVGLVGAVAFVALVGIAFVRAWILASNKRSLVYVWPALVLVVLIVTSLAESTVLVEYGWFLLLVCSVRAAQGLSWRSALARKPEKP</sequence>
<evidence type="ECO:0000256" key="3">
    <source>
        <dbReference type="ARBA" id="ARBA00022989"/>
    </source>
</evidence>
<evidence type="ECO:0000256" key="2">
    <source>
        <dbReference type="ARBA" id="ARBA00022692"/>
    </source>
</evidence>
<comment type="subcellular location">
    <subcellularLocation>
        <location evidence="1">Membrane</location>
        <topology evidence="1">Multi-pass membrane protein</topology>
    </subcellularLocation>
</comment>
<feature type="transmembrane region" description="Helical" evidence="5">
    <location>
        <begin position="243"/>
        <end position="262"/>
    </location>
</feature>
<feature type="transmembrane region" description="Helical" evidence="5">
    <location>
        <begin position="167"/>
        <end position="186"/>
    </location>
</feature>
<feature type="transmembrane region" description="Helical" evidence="5">
    <location>
        <begin position="365"/>
        <end position="385"/>
    </location>
</feature>
<feature type="transmembrane region" description="Helical" evidence="5">
    <location>
        <begin position="218"/>
        <end position="234"/>
    </location>
</feature>
<evidence type="ECO:0000256" key="5">
    <source>
        <dbReference type="SAM" id="Phobius"/>
    </source>
</evidence>
<dbReference type="AlphaFoldDB" id="A0A4R9A2A5"/>
<dbReference type="GO" id="GO:0016020">
    <property type="term" value="C:membrane"/>
    <property type="evidence" value="ECO:0007669"/>
    <property type="project" value="UniProtKB-SubCell"/>
</dbReference>
<evidence type="ECO:0000313" key="8">
    <source>
        <dbReference type="Proteomes" id="UP000297447"/>
    </source>
</evidence>
<dbReference type="EMBL" id="SOHE01000040">
    <property type="protein sequence ID" value="TFD50829.1"/>
    <property type="molecule type" value="Genomic_DNA"/>
</dbReference>